<dbReference type="STRING" id="1573173.A0A167CV14"/>
<dbReference type="AlphaFoldDB" id="A0A167CV14"/>
<feature type="region of interest" description="Disordered" evidence="1">
    <location>
        <begin position="986"/>
        <end position="1064"/>
    </location>
</feature>
<comment type="caution">
    <text evidence="2">The sequence shown here is derived from an EMBL/GenBank/DDBJ whole genome shotgun (WGS) entry which is preliminary data.</text>
</comment>
<sequence>MSSPAPVPSKAAIHALRGLLFGTSCSLVLLAEERRQRIKLARSAVENGRRLKSLKRYSSSGVAALEALQEEVATDPNFIGWSARPRSNFSSYEHGRLSFDSSYLDHHVNDVGPDARRPTRAATKQTTSRTSSEQPATPDQRGRSAFDAAKKCSNDPSWSRFPSSTSAIQAVSSNHATHRSIETRANTRPIEKAVIAAVVERVVRDHPNAGGLAGLQDSLLDPAQQHQRDLNAPITALNLVIRAYKSLDKSQELPGWVADLSSLLSTACQQEGDFEIAGRIMELAVNHGAIKEGNILAQRLLEVIESLVAQENLQGLTGKHLSDRLHLAARLYTGNVELLPPEKSTLRFDYVRVGKDLISRALEANCSIDIIQLIQQVSTRNQDKLGTTVWFMLQLAGHNQHILAIDAFLGIFTKLDHTSAYSKRIGADIVESVIASRGYQCREVLQRINQLRDRDGWDMPRLWLRDLLWVYWNSTCNFADTLQIFNDAREKNFYGIENTYDIQSRMVRICIEANQTEKARLHLDKLVANYPKAQHDVEVLGEFVLQKADKGDWVGVRTDFETMKPMQSISKHNREHFKRVFVATLETYAKTHTWGEVETFLETYIPEFGLSLDRHLVTFIADRHAKCRDVQALKRWLTFCKDAGYTTDGSFWTSMLTSCKRDWKYDSQQILDLYRAMKGASFDDAFPDIEQCVKNLTLTNTVERSKRVRVTAYMVSPANEASAFERMKIEAQLGNWRRVLAVYKRAVHNGMGHTTRCLKLAVRATVHFEGSRSRQAMSLLSKAQAEGCDVSEAMYPIVFTQLEEIEKAHKVTAAGREDGRGRPFPYIKAIFDDLRGRRLHIDDGLFNRAARVCQALRNYREMITFCIIAAEVNGRNDLCYSVYNFSNLLTAYVLRHEYDKVRWLLTELKNREYRTSRECRRALHWALNYIKQSSRATKSEEFRKSDLEIMALVHEARAAVGDENRDQKTEAREVLLNAISRGGVKANRAGKTESLAPSAQAEEQTWDATSEGGDDEVPSPPPTRIVRRSGVRAGKNIEGSGSTRTKSRPAKGAWSWSSATVRGD</sequence>
<feature type="compositionally biased region" description="Polar residues" evidence="1">
    <location>
        <begin position="1055"/>
        <end position="1064"/>
    </location>
</feature>
<feature type="region of interest" description="Disordered" evidence="1">
    <location>
        <begin position="108"/>
        <end position="163"/>
    </location>
</feature>
<feature type="compositionally biased region" description="Basic and acidic residues" evidence="1">
    <location>
        <begin position="108"/>
        <end position="117"/>
    </location>
</feature>
<feature type="compositionally biased region" description="Polar residues" evidence="1">
    <location>
        <begin position="154"/>
        <end position="163"/>
    </location>
</feature>
<dbReference type="InterPro" id="IPR011990">
    <property type="entry name" value="TPR-like_helical_dom_sf"/>
</dbReference>
<evidence type="ECO:0000313" key="3">
    <source>
        <dbReference type="Proteomes" id="UP000076584"/>
    </source>
</evidence>
<evidence type="ECO:0000313" key="2">
    <source>
        <dbReference type="EMBL" id="KZL83060.1"/>
    </source>
</evidence>
<protein>
    <submittedName>
        <fullName evidence="2">Uncharacterized protein</fullName>
    </submittedName>
</protein>
<feature type="compositionally biased region" description="Polar residues" evidence="1">
    <location>
        <begin position="122"/>
        <end position="137"/>
    </location>
</feature>
<dbReference type="Gene3D" id="1.25.40.10">
    <property type="entry name" value="Tetratricopeptide repeat domain"/>
    <property type="match status" value="1"/>
</dbReference>
<feature type="compositionally biased region" description="Basic and acidic residues" evidence="1">
    <location>
        <begin position="140"/>
        <end position="153"/>
    </location>
</feature>
<dbReference type="Proteomes" id="UP000076584">
    <property type="component" value="Unassembled WGS sequence"/>
</dbReference>
<dbReference type="EMBL" id="LFIW01001230">
    <property type="protein sequence ID" value="KZL83060.1"/>
    <property type="molecule type" value="Genomic_DNA"/>
</dbReference>
<proteinExistence type="predicted"/>
<feature type="compositionally biased region" description="Polar residues" evidence="1">
    <location>
        <begin position="995"/>
        <end position="1008"/>
    </location>
</feature>
<name>A0A167CV14_COLIC</name>
<gene>
    <name evidence="2" type="ORF">CI238_08102</name>
</gene>
<accession>A0A167CV14</accession>
<evidence type="ECO:0000256" key="1">
    <source>
        <dbReference type="SAM" id="MobiDB-lite"/>
    </source>
</evidence>
<keyword evidence="3" id="KW-1185">Reference proteome</keyword>
<reference evidence="2 3" key="1">
    <citation type="submission" date="2015-06" db="EMBL/GenBank/DDBJ databases">
        <title>Survival trade-offs in plant roots during colonization by closely related pathogenic and mutualistic fungi.</title>
        <authorList>
            <person name="Hacquard S."/>
            <person name="Kracher B."/>
            <person name="Hiruma K."/>
            <person name="Weinman A."/>
            <person name="Muench P."/>
            <person name="Garrido Oter R."/>
            <person name="Ver Loren van Themaat E."/>
            <person name="Dallerey J.-F."/>
            <person name="Damm U."/>
            <person name="Henrissat B."/>
            <person name="Lespinet O."/>
            <person name="Thon M."/>
            <person name="Kemen E."/>
            <person name="McHardy A.C."/>
            <person name="Schulze-Lefert P."/>
            <person name="O'Connell R.J."/>
        </authorList>
    </citation>
    <scope>NUCLEOTIDE SEQUENCE [LARGE SCALE GENOMIC DNA]</scope>
    <source>
        <strain evidence="2 3">MAFF 238704</strain>
    </source>
</reference>
<organism evidence="2 3">
    <name type="scientific">Colletotrichum incanum</name>
    <name type="common">Soybean anthracnose fungus</name>
    <dbReference type="NCBI Taxonomy" id="1573173"/>
    <lineage>
        <taxon>Eukaryota</taxon>
        <taxon>Fungi</taxon>
        <taxon>Dikarya</taxon>
        <taxon>Ascomycota</taxon>
        <taxon>Pezizomycotina</taxon>
        <taxon>Sordariomycetes</taxon>
        <taxon>Hypocreomycetidae</taxon>
        <taxon>Glomerellales</taxon>
        <taxon>Glomerellaceae</taxon>
        <taxon>Colletotrichum</taxon>
        <taxon>Colletotrichum spaethianum species complex</taxon>
    </lineage>
</organism>